<name>A0AAP0BT01_9ASPA</name>
<reference evidence="2 3" key="1">
    <citation type="journal article" date="2022" name="Nat. Plants">
        <title>Genomes of leafy and leafless Platanthera orchids illuminate the evolution of mycoheterotrophy.</title>
        <authorList>
            <person name="Li M.H."/>
            <person name="Liu K.W."/>
            <person name="Li Z."/>
            <person name="Lu H.C."/>
            <person name="Ye Q.L."/>
            <person name="Zhang D."/>
            <person name="Wang J.Y."/>
            <person name="Li Y.F."/>
            <person name="Zhong Z.M."/>
            <person name="Liu X."/>
            <person name="Yu X."/>
            <person name="Liu D.K."/>
            <person name="Tu X.D."/>
            <person name="Liu B."/>
            <person name="Hao Y."/>
            <person name="Liao X.Y."/>
            <person name="Jiang Y.T."/>
            <person name="Sun W.H."/>
            <person name="Chen J."/>
            <person name="Chen Y.Q."/>
            <person name="Ai Y."/>
            <person name="Zhai J.W."/>
            <person name="Wu S.S."/>
            <person name="Zhou Z."/>
            <person name="Hsiao Y.Y."/>
            <person name="Wu W.L."/>
            <person name="Chen Y.Y."/>
            <person name="Lin Y.F."/>
            <person name="Hsu J.L."/>
            <person name="Li C.Y."/>
            <person name="Wang Z.W."/>
            <person name="Zhao X."/>
            <person name="Zhong W.Y."/>
            <person name="Ma X.K."/>
            <person name="Ma L."/>
            <person name="Huang J."/>
            <person name="Chen G.Z."/>
            <person name="Huang M.Z."/>
            <person name="Huang L."/>
            <person name="Peng D.H."/>
            <person name="Luo Y.B."/>
            <person name="Zou S.Q."/>
            <person name="Chen S.P."/>
            <person name="Lan S."/>
            <person name="Tsai W.C."/>
            <person name="Van de Peer Y."/>
            <person name="Liu Z.J."/>
        </authorList>
    </citation>
    <scope>NUCLEOTIDE SEQUENCE [LARGE SCALE GENOMIC DNA]</scope>
    <source>
        <strain evidence="2">Lor287</strain>
    </source>
</reference>
<keyword evidence="3" id="KW-1185">Reference proteome</keyword>
<feature type="region of interest" description="Disordered" evidence="1">
    <location>
        <begin position="71"/>
        <end position="96"/>
    </location>
</feature>
<dbReference type="AlphaFoldDB" id="A0AAP0BT01"/>
<organism evidence="2 3">
    <name type="scientific">Platanthera zijinensis</name>
    <dbReference type="NCBI Taxonomy" id="2320716"/>
    <lineage>
        <taxon>Eukaryota</taxon>
        <taxon>Viridiplantae</taxon>
        <taxon>Streptophyta</taxon>
        <taxon>Embryophyta</taxon>
        <taxon>Tracheophyta</taxon>
        <taxon>Spermatophyta</taxon>
        <taxon>Magnoliopsida</taxon>
        <taxon>Liliopsida</taxon>
        <taxon>Asparagales</taxon>
        <taxon>Orchidaceae</taxon>
        <taxon>Orchidoideae</taxon>
        <taxon>Orchideae</taxon>
        <taxon>Orchidinae</taxon>
        <taxon>Platanthera</taxon>
    </lineage>
</organism>
<comment type="caution">
    <text evidence="2">The sequence shown here is derived from an EMBL/GenBank/DDBJ whole genome shotgun (WGS) entry which is preliminary data.</text>
</comment>
<proteinExistence type="predicted"/>
<protein>
    <submittedName>
        <fullName evidence="2">Uncharacterized protein</fullName>
    </submittedName>
</protein>
<sequence length="330" mass="36283">MIFIVGRRGFLISEKRYLVTGLSGRRKGADESTAALEDGRRASTSSQGGRTQVAESAAVGVRDLGRLALGEGGRTRDAGRGRLGQGASATLSERRRRRKSLKLNPIRIAIIPASYNFFFKIQGGQLTPLDPYYVRPCRGGGGGAEPPLTPLLPPARAKIARGFVITNNVFLSFFMALQAMDPVHIPPREGVSKKQWFQGLCPHRHKIKRLLRARLLPTRLIVNIYSNKSSTVASLQQLAFFPPDPVHDCLQRPSSVPAIAPQRPLAGSSNLRQSAPAISAPVFRSTFRSFLLPAFEIPVVPHCSLFPFAVSCNHFCLFRFRRRPSRSSFG</sequence>
<evidence type="ECO:0000313" key="2">
    <source>
        <dbReference type="EMBL" id="KAK8949102.1"/>
    </source>
</evidence>
<accession>A0AAP0BT01</accession>
<gene>
    <name evidence="2" type="ORF">KSP39_PZI005432</name>
</gene>
<feature type="compositionally biased region" description="Polar residues" evidence="1">
    <location>
        <begin position="42"/>
        <end position="54"/>
    </location>
</feature>
<evidence type="ECO:0000256" key="1">
    <source>
        <dbReference type="SAM" id="MobiDB-lite"/>
    </source>
</evidence>
<dbReference type="EMBL" id="JBBWWQ010000004">
    <property type="protein sequence ID" value="KAK8949102.1"/>
    <property type="molecule type" value="Genomic_DNA"/>
</dbReference>
<dbReference type="Proteomes" id="UP001418222">
    <property type="component" value="Unassembled WGS sequence"/>
</dbReference>
<evidence type="ECO:0000313" key="3">
    <source>
        <dbReference type="Proteomes" id="UP001418222"/>
    </source>
</evidence>
<feature type="region of interest" description="Disordered" evidence="1">
    <location>
        <begin position="29"/>
        <end position="55"/>
    </location>
</feature>